<dbReference type="AlphaFoldDB" id="A0A0C2F9J9"/>
<dbReference type="InterPro" id="IPR020846">
    <property type="entry name" value="MFS_dom"/>
</dbReference>
<name>A0A0C2F9J9_9PEZI</name>
<feature type="transmembrane region" description="Helical" evidence="7">
    <location>
        <begin position="318"/>
        <end position="342"/>
    </location>
</feature>
<dbReference type="EMBL" id="AWTV01000010">
    <property type="protein sequence ID" value="KIH87758.1"/>
    <property type="molecule type" value="Genomic_DNA"/>
</dbReference>
<feature type="transmembrane region" description="Helical" evidence="7">
    <location>
        <begin position="276"/>
        <end position="297"/>
    </location>
</feature>
<dbReference type="GO" id="GO:0022857">
    <property type="term" value="F:transmembrane transporter activity"/>
    <property type="evidence" value="ECO:0007669"/>
    <property type="project" value="InterPro"/>
</dbReference>
<keyword evidence="5 7" id="KW-0472">Membrane</keyword>
<feature type="transmembrane region" description="Helical" evidence="7">
    <location>
        <begin position="88"/>
        <end position="106"/>
    </location>
</feature>
<feature type="transmembrane region" description="Helical" evidence="7">
    <location>
        <begin position="362"/>
        <end position="380"/>
    </location>
</feature>
<dbReference type="PANTHER" id="PTHR23501:SF195">
    <property type="entry name" value="PEP5"/>
    <property type="match status" value="1"/>
</dbReference>
<dbReference type="HOGENOM" id="CLU_000960_25_2_1"/>
<feature type="transmembrane region" description="Helical" evidence="7">
    <location>
        <begin position="247"/>
        <end position="270"/>
    </location>
</feature>
<dbReference type="SUPFAM" id="SSF103473">
    <property type="entry name" value="MFS general substrate transporter"/>
    <property type="match status" value="1"/>
</dbReference>
<keyword evidence="3 7" id="KW-0812">Transmembrane</keyword>
<feature type="transmembrane region" description="Helical" evidence="7">
    <location>
        <begin position="411"/>
        <end position="428"/>
    </location>
</feature>
<evidence type="ECO:0000313" key="10">
    <source>
        <dbReference type="Proteomes" id="UP000031575"/>
    </source>
</evidence>
<dbReference type="InterPro" id="IPR010573">
    <property type="entry name" value="MFS_Str1/Tri12-like"/>
</dbReference>
<evidence type="ECO:0000256" key="4">
    <source>
        <dbReference type="ARBA" id="ARBA00022989"/>
    </source>
</evidence>
<dbReference type="InterPro" id="IPR036259">
    <property type="entry name" value="MFS_trans_sf"/>
</dbReference>
<keyword evidence="4 7" id="KW-1133">Transmembrane helix</keyword>
<feature type="transmembrane region" description="Helical" evidence="7">
    <location>
        <begin position="533"/>
        <end position="556"/>
    </location>
</feature>
<proteinExistence type="predicted"/>
<dbReference type="Pfam" id="PF06609">
    <property type="entry name" value="TRI12"/>
    <property type="match status" value="1"/>
</dbReference>
<reference evidence="9 10" key="1">
    <citation type="journal article" date="2014" name="BMC Genomics">
        <title>Comparative genomics of the major fungal agents of human and animal Sporotrichosis: Sporothrix schenckii and Sporothrix brasiliensis.</title>
        <authorList>
            <person name="Teixeira M.M."/>
            <person name="de Almeida L.G."/>
            <person name="Kubitschek-Barreira P."/>
            <person name="Alves F.L."/>
            <person name="Kioshima E.S."/>
            <person name="Abadio A.K."/>
            <person name="Fernandes L."/>
            <person name="Derengowski L.S."/>
            <person name="Ferreira K.S."/>
            <person name="Souza R.C."/>
            <person name="Ruiz J.C."/>
            <person name="de Andrade N.C."/>
            <person name="Paes H.C."/>
            <person name="Nicola A.M."/>
            <person name="Albuquerque P."/>
            <person name="Gerber A.L."/>
            <person name="Martins V.P."/>
            <person name="Peconick L.D."/>
            <person name="Neto A.V."/>
            <person name="Chaucanez C.B."/>
            <person name="Silva P.A."/>
            <person name="Cunha O.L."/>
            <person name="de Oliveira F.F."/>
            <person name="dos Santos T.C."/>
            <person name="Barros A.L."/>
            <person name="Soares M.A."/>
            <person name="de Oliveira L.M."/>
            <person name="Marini M.M."/>
            <person name="Villalobos-Duno H."/>
            <person name="Cunha M.M."/>
            <person name="de Hoog S."/>
            <person name="da Silveira J.F."/>
            <person name="Henrissat B."/>
            <person name="Nino-Vega G.A."/>
            <person name="Cisalpino P.S."/>
            <person name="Mora-Montes H.M."/>
            <person name="Almeida S.R."/>
            <person name="Stajich J.E."/>
            <person name="Lopes-Bezerra L.M."/>
            <person name="Vasconcelos A.T."/>
            <person name="Felipe M.S."/>
        </authorList>
    </citation>
    <scope>NUCLEOTIDE SEQUENCE [LARGE SCALE GENOMIC DNA]</scope>
    <source>
        <strain evidence="9 10">5110</strain>
    </source>
</reference>
<feature type="compositionally biased region" description="Basic and acidic residues" evidence="6">
    <location>
        <begin position="1"/>
        <end position="17"/>
    </location>
</feature>
<feature type="transmembrane region" description="Helical" evidence="7">
    <location>
        <begin position="142"/>
        <end position="162"/>
    </location>
</feature>
<protein>
    <recommendedName>
        <fullName evidence="8">Major facilitator superfamily (MFS) profile domain-containing protein</fullName>
    </recommendedName>
</protein>
<feature type="transmembrane region" description="Helical" evidence="7">
    <location>
        <begin position="500"/>
        <end position="527"/>
    </location>
</feature>
<feature type="transmembrane region" description="Helical" evidence="7">
    <location>
        <begin position="118"/>
        <end position="136"/>
    </location>
</feature>
<dbReference type="Proteomes" id="UP000031575">
    <property type="component" value="Unassembled WGS sequence"/>
</dbReference>
<organism evidence="9 10">
    <name type="scientific">Sporothrix brasiliensis 5110</name>
    <dbReference type="NCBI Taxonomy" id="1398154"/>
    <lineage>
        <taxon>Eukaryota</taxon>
        <taxon>Fungi</taxon>
        <taxon>Dikarya</taxon>
        <taxon>Ascomycota</taxon>
        <taxon>Pezizomycotina</taxon>
        <taxon>Sordariomycetes</taxon>
        <taxon>Sordariomycetidae</taxon>
        <taxon>Ophiostomatales</taxon>
        <taxon>Ophiostomataceae</taxon>
        <taxon>Sporothrix</taxon>
    </lineage>
</organism>
<dbReference type="GO" id="GO:0005886">
    <property type="term" value="C:plasma membrane"/>
    <property type="evidence" value="ECO:0007669"/>
    <property type="project" value="TreeGrafter"/>
</dbReference>
<dbReference type="PANTHER" id="PTHR23501">
    <property type="entry name" value="MAJOR FACILITATOR SUPERFAMILY"/>
    <property type="match status" value="1"/>
</dbReference>
<comment type="subcellular location">
    <subcellularLocation>
        <location evidence="1">Membrane</location>
        <topology evidence="1">Multi-pass membrane protein</topology>
    </subcellularLocation>
</comment>
<evidence type="ECO:0000256" key="3">
    <source>
        <dbReference type="ARBA" id="ARBA00022692"/>
    </source>
</evidence>
<dbReference type="GeneID" id="63678031"/>
<gene>
    <name evidence="9" type="ORF">SPBR_04833</name>
</gene>
<evidence type="ECO:0000256" key="5">
    <source>
        <dbReference type="ARBA" id="ARBA00023136"/>
    </source>
</evidence>
<feature type="transmembrane region" description="Helical" evidence="7">
    <location>
        <begin position="50"/>
        <end position="68"/>
    </location>
</feature>
<evidence type="ECO:0000256" key="1">
    <source>
        <dbReference type="ARBA" id="ARBA00004141"/>
    </source>
</evidence>
<dbReference type="OrthoDB" id="4161376at2759"/>
<evidence type="ECO:0000259" key="8">
    <source>
        <dbReference type="PROSITE" id="PS50850"/>
    </source>
</evidence>
<feature type="transmembrane region" description="Helical" evidence="7">
    <location>
        <begin position="205"/>
        <end position="227"/>
    </location>
</feature>
<sequence>MEEKSQVEMVERVDHSSGPDVENGSAPVDAPSAAGVPNEARDEDVVTLKTWIVVTVLSCSYGLSFWMVTSLSAAQTFIATQLGNPANAAWWTTVYTMCTAISFMLFGGNSDLFGRRWFIISGNVSVFIGYIVIGAAKNTEAIIAGSALIGVGAGLCQLAAFALPELLPNRIRHIGILIADSSTWVAVLFGPIVGRYSITEGPERWRWMFYTPAILVGISFALLIWLYHPPKHPRGIPWNEAVWQLDYLGAALFTVGATLVLTGVIYTTIIPASDPIVIGLLVSGFGVTVVFGLWEHFGHLQQPLAPPWVFAQDKGREFFFPFISGMIVNMFFYSVNIVYPTMINVFWTDASSSVSYQCQLTLPQALGLITGSMVLWFFGIQIGHWKIQYTAVFAVMTLFGALLALATPDNMAMIMVFTFLAQGAYGWAQTLSITWIQFGVPQTELGISGALAGVARWTGGALSSSIYLAILSNVQGKQAKTLIPAAAMAAGADSSMATQLITAVGAGTAAGIPGITAEILAAVGAAFQQTYVVGLRTVCLVSIAFGAIGTICCALSNDIGPKMNNKIEVFLENDVQKDKNRFH</sequence>
<feature type="region of interest" description="Disordered" evidence="6">
    <location>
        <begin position="1"/>
        <end position="36"/>
    </location>
</feature>
<evidence type="ECO:0000256" key="7">
    <source>
        <dbReference type="SAM" id="Phobius"/>
    </source>
</evidence>
<evidence type="ECO:0000256" key="2">
    <source>
        <dbReference type="ARBA" id="ARBA00022448"/>
    </source>
</evidence>
<accession>A0A0C2F9J9</accession>
<evidence type="ECO:0000256" key="6">
    <source>
        <dbReference type="SAM" id="MobiDB-lite"/>
    </source>
</evidence>
<dbReference type="Gene3D" id="1.20.1250.20">
    <property type="entry name" value="MFS general substrate transporter like domains"/>
    <property type="match status" value="1"/>
</dbReference>
<dbReference type="VEuPathDB" id="FungiDB:SPBR_04833"/>
<feature type="domain" description="Major facilitator superfamily (MFS) profile" evidence="8">
    <location>
        <begin position="50"/>
        <end position="536"/>
    </location>
</feature>
<comment type="caution">
    <text evidence="9">The sequence shown here is derived from an EMBL/GenBank/DDBJ whole genome shotgun (WGS) entry which is preliminary data.</text>
</comment>
<dbReference type="RefSeq" id="XP_040615768.1">
    <property type="nucleotide sequence ID" value="XM_040763110.1"/>
</dbReference>
<dbReference type="PROSITE" id="PS50850">
    <property type="entry name" value="MFS"/>
    <property type="match status" value="1"/>
</dbReference>
<feature type="transmembrane region" description="Helical" evidence="7">
    <location>
        <begin position="387"/>
        <end position="405"/>
    </location>
</feature>
<evidence type="ECO:0000313" key="9">
    <source>
        <dbReference type="EMBL" id="KIH87758.1"/>
    </source>
</evidence>
<keyword evidence="2" id="KW-0813">Transport</keyword>
<keyword evidence="10" id="KW-1185">Reference proteome</keyword>